<keyword evidence="1" id="KW-0812">Transmembrane</keyword>
<sequence>YQVTPQAYIMNSNILLLPIFDSVLYLNHFRKKIYLV</sequence>
<evidence type="ECO:0000313" key="3">
    <source>
        <dbReference type="Proteomes" id="UP000004903"/>
    </source>
</evidence>
<evidence type="ECO:0000313" key="2">
    <source>
        <dbReference type="EMBL" id="EHC86690.1"/>
    </source>
</evidence>
<keyword evidence="1" id="KW-0472">Membrane</keyword>
<organism evidence="2 3">
    <name type="scientific">Salmonella enterica subsp. enterica serovar Rubislaw str. A4-653</name>
    <dbReference type="NCBI Taxonomy" id="913081"/>
    <lineage>
        <taxon>Bacteria</taxon>
        <taxon>Pseudomonadati</taxon>
        <taxon>Pseudomonadota</taxon>
        <taxon>Gammaproteobacteria</taxon>
        <taxon>Enterobacterales</taxon>
        <taxon>Enterobacteriaceae</taxon>
        <taxon>Salmonella</taxon>
    </lineage>
</organism>
<dbReference type="AlphaFoldDB" id="G5QL01"/>
<dbReference type="Proteomes" id="UP000004903">
    <property type="component" value="Unassembled WGS sequence"/>
</dbReference>
<gene>
    <name evidence="2" type="ORF">LTSERUB_3396</name>
</gene>
<feature type="transmembrane region" description="Helical" evidence="1">
    <location>
        <begin position="6"/>
        <end position="26"/>
    </location>
</feature>
<reference evidence="2 3" key="1">
    <citation type="journal article" date="2011" name="BMC Genomics">
        <title>Genome sequencing reveals diversification of virulence factor content and possible host adaptation in distinct subpopulations of Salmonella enterica.</title>
        <authorList>
            <person name="den Bakker H.C."/>
            <person name="Moreno Switt A.I."/>
            <person name="Govoni G."/>
            <person name="Cummings C.A."/>
            <person name="Ranieri M.L."/>
            <person name="Degoricija L."/>
            <person name="Hoelzer K."/>
            <person name="Rodriguez-Rivera L.D."/>
            <person name="Brown S."/>
            <person name="Bolchacova E."/>
            <person name="Furtado M.R."/>
            <person name="Wiedmann M."/>
        </authorList>
    </citation>
    <scope>NUCLEOTIDE SEQUENCE [LARGE SCALE GENOMIC DNA]</scope>
    <source>
        <strain evidence="2 3">A4-653</strain>
    </source>
</reference>
<proteinExistence type="predicted"/>
<keyword evidence="1" id="KW-1133">Transmembrane helix</keyword>
<dbReference type="EMBL" id="AFCT01001219">
    <property type="protein sequence ID" value="EHC86690.1"/>
    <property type="molecule type" value="Genomic_DNA"/>
</dbReference>
<comment type="caution">
    <text evidence="2">The sequence shown here is derived from an EMBL/GenBank/DDBJ whole genome shotgun (WGS) entry which is preliminary data.</text>
</comment>
<feature type="non-terminal residue" evidence="2">
    <location>
        <position position="1"/>
    </location>
</feature>
<accession>G5QL01</accession>
<evidence type="ECO:0000256" key="1">
    <source>
        <dbReference type="SAM" id="Phobius"/>
    </source>
</evidence>
<name>G5QL01_SALRU</name>
<protein>
    <submittedName>
        <fullName evidence="2">Uncharacterized protein</fullName>
    </submittedName>
</protein>